<feature type="domain" description="RRM" evidence="3">
    <location>
        <begin position="507"/>
        <end position="587"/>
    </location>
</feature>
<evidence type="ECO:0000313" key="5">
    <source>
        <dbReference type="Proteomes" id="UP000054558"/>
    </source>
</evidence>
<dbReference type="PROSITE" id="PS50102">
    <property type="entry name" value="RRM"/>
    <property type="match status" value="2"/>
</dbReference>
<dbReference type="InterPro" id="IPR035979">
    <property type="entry name" value="RBD_domain_sf"/>
</dbReference>
<dbReference type="SMART" id="SM00360">
    <property type="entry name" value="RRM"/>
    <property type="match status" value="2"/>
</dbReference>
<feature type="compositionally biased region" description="Gly residues" evidence="2">
    <location>
        <begin position="258"/>
        <end position="270"/>
    </location>
</feature>
<dbReference type="InterPro" id="IPR012677">
    <property type="entry name" value="Nucleotide-bd_a/b_plait_sf"/>
</dbReference>
<sequence>MANRRHRLFLRSGIGPNLTEDVLRGFYQRFGPVVDVYIPKDPVTRQPKGFAFVSFSEELPLTRALQEQIHRIEGQNIPVARADARPSDSPADSPSFDRRQSLRSSLEGLPSPGANLARLSADQIYNMDPASAFRLGRAHELALRRSQGLALAAQDPAFLGADSGLRPPPLQESPFRGSPEVVGRARMLDERARMDLLRSSYDGALPPHQALEGSFRPSADPVFRGNDRLRGQELGPIGFRSAENALRHSWEGSLRMPPGGGNGGAGGANAGAGSPSPSSLRDRESVNGAREEASAGIRSLDLGARQGSGSTLEAAGYREGSVGYRDGGGMSPYRESGNGVAGNGQQYYAGIEGLAGERIRVGAIDRYGNPVLLDSPGVRSSGDLSAVYSREVEMRQPLDSPQVSPYDPMDVATPYDRSRGAISRLSPALERLHTPPLDYPAGLNNPAALAALSPAIREGLRSSRLDPQLLLAEQLTDPDWPIPRGGRGGSAERQYAEGSGSSDGKGHRIFVGGVPDQITEAQMKAHFERYGRVEDVYFPLVKGSDRRRGFCFVRFETRRAAENAAARSSRTIAGIDIGEIKVAEPRPSPSIERPVGHPWLRYRRDQSGGAPADHSQGKGQGPGAPAFSWRRVCESLGVVRE</sequence>
<feature type="region of interest" description="Disordered" evidence="2">
    <location>
        <begin position="251"/>
        <end position="314"/>
    </location>
</feature>
<accession>A0A0U9HIL5</accession>
<keyword evidence="5" id="KW-1185">Reference proteome</keyword>
<evidence type="ECO:0000313" key="4">
    <source>
        <dbReference type="EMBL" id="GAQ80429.1"/>
    </source>
</evidence>
<organism evidence="4 5">
    <name type="scientific">Klebsormidium nitens</name>
    <name type="common">Green alga</name>
    <name type="synonym">Ulothrix nitens</name>
    <dbReference type="NCBI Taxonomy" id="105231"/>
    <lineage>
        <taxon>Eukaryota</taxon>
        <taxon>Viridiplantae</taxon>
        <taxon>Streptophyta</taxon>
        <taxon>Klebsormidiophyceae</taxon>
        <taxon>Klebsormidiales</taxon>
        <taxon>Klebsormidiaceae</taxon>
        <taxon>Klebsormidium</taxon>
    </lineage>
</organism>
<evidence type="ECO:0000256" key="2">
    <source>
        <dbReference type="SAM" id="MobiDB-lite"/>
    </source>
</evidence>
<feature type="region of interest" description="Disordered" evidence="2">
    <location>
        <begin position="160"/>
        <end position="181"/>
    </location>
</feature>
<feature type="domain" description="RRM" evidence="3">
    <location>
        <begin position="7"/>
        <end position="84"/>
    </location>
</feature>
<dbReference type="InterPro" id="IPR000504">
    <property type="entry name" value="RRM_dom"/>
</dbReference>
<dbReference type="EMBL" id="DF237003">
    <property type="protein sequence ID" value="GAQ80429.1"/>
    <property type="molecule type" value="Genomic_DNA"/>
</dbReference>
<evidence type="ECO:0000256" key="1">
    <source>
        <dbReference type="PROSITE-ProRule" id="PRU00176"/>
    </source>
</evidence>
<feature type="region of interest" description="Disordered" evidence="2">
    <location>
        <begin position="585"/>
        <end position="627"/>
    </location>
</feature>
<proteinExistence type="predicted"/>
<dbReference type="STRING" id="105231.A0A0U9HIL5"/>
<keyword evidence="1" id="KW-0694">RNA-binding</keyword>
<dbReference type="PANTHER" id="PTHR48035:SF2">
    <property type="entry name" value="RNA-BINDING REGION RNP-1 DOMAIN-CONTAINING PROTEIN"/>
    <property type="match status" value="1"/>
</dbReference>
<name>A0A0U9HIL5_KLENI</name>
<feature type="region of interest" description="Disordered" evidence="2">
    <location>
        <begin position="76"/>
        <end position="99"/>
    </location>
</feature>
<dbReference type="AlphaFoldDB" id="A0A0U9HIL5"/>
<dbReference type="Gene3D" id="3.30.70.330">
    <property type="match status" value="2"/>
</dbReference>
<dbReference type="OrthoDB" id="439808at2759"/>
<dbReference type="SUPFAM" id="SSF54928">
    <property type="entry name" value="RNA-binding domain, RBD"/>
    <property type="match status" value="2"/>
</dbReference>
<dbReference type="Proteomes" id="UP000054558">
    <property type="component" value="Unassembled WGS sequence"/>
</dbReference>
<dbReference type="PANTHER" id="PTHR48035">
    <property type="entry name" value="HETEROGENEOUS NUCLEAR RIBONUCLEOPROTEIN 1"/>
    <property type="match status" value="1"/>
</dbReference>
<dbReference type="InterPro" id="IPR053260">
    <property type="entry name" value="hnRNP"/>
</dbReference>
<reference evidence="4 5" key="1">
    <citation type="journal article" date="2014" name="Nat. Commun.">
        <title>Klebsormidium flaccidum genome reveals primary factors for plant terrestrial adaptation.</title>
        <authorList>
            <person name="Hori K."/>
            <person name="Maruyama F."/>
            <person name="Fujisawa T."/>
            <person name="Togashi T."/>
            <person name="Yamamoto N."/>
            <person name="Seo M."/>
            <person name="Sato S."/>
            <person name="Yamada T."/>
            <person name="Mori H."/>
            <person name="Tajima N."/>
            <person name="Moriyama T."/>
            <person name="Ikeuchi M."/>
            <person name="Watanabe M."/>
            <person name="Wada H."/>
            <person name="Kobayashi K."/>
            <person name="Saito M."/>
            <person name="Masuda T."/>
            <person name="Sasaki-Sekimoto Y."/>
            <person name="Mashiguchi K."/>
            <person name="Awai K."/>
            <person name="Shimojima M."/>
            <person name="Masuda S."/>
            <person name="Iwai M."/>
            <person name="Nobusawa T."/>
            <person name="Narise T."/>
            <person name="Kondo S."/>
            <person name="Saito H."/>
            <person name="Sato R."/>
            <person name="Murakawa M."/>
            <person name="Ihara Y."/>
            <person name="Oshima-Yamada Y."/>
            <person name="Ohtaka K."/>
            <person name="Satoh M."/>
            <person name="Sonobe K."/>
            <person name="Ishii M."/>
            <person name="Ohtani R."/>
            <person name="Kanamori-Sato M."/>
            <person name="Honoki R."/>
            <person name="Miyazaki D."/>
            <person name="Mochizuki H."/>
            <person name="Umetsu J."/>
            <person name="Higashi K."/>
            <person name="Shibata D."/>
            <person name="Kamiya Y."/>
            <person name="Sato N."/>
            <person name="Nakamura Y."/>
            <person name="Tabata S."/>
            <person name="Ida S."/>
            <person name="Kurokawa K."/>
            <person name="Ohta H."/>
        </authorList>
    </citation>
    <scope>NUCLEOTIDE SEQUENCE [LARGE SCALE GENOMIC DNA]</scope>
    <source>
        <strain evidence="4 5">NIES-2285</strain>
    </source>
</reference>
<gene>
    <name evidence="4" type="ORF">KFL_000540060</name>
</gene>
<feature type="compositionally biased region" description="Basic and acidic residues" evidence="2">
    <location>
        <begin position="280"/>
        <end position="293"/>
    </location>
</feature>
<evidence type="ECO:0000259" key="3">
    <source>
        <dbReference type="PROSITE" id="PS50102"/>
    </source>
</evidence>
<dbReference type="GO" id="GO:0003723">
    <property type="term" value="F:RNA binding"/>
    <property type="evidence" value="ECO:0007669"/>
    <property type="project" value="UniProtKB-UniRule"/>
</dbReference>
<dbReference type="Pfam" id="PF00076">
    <property type="entry name" value="RRM_1"/>
    <property type="match status" value="2"/>
</dbReference>
<protein>
    <submittedName>
        <fullName evidence="4">RNA recognition motif domain containing protein</fullName>
    </submittedName>
</protein>
<feature type="region of interest" description="Disordered" evidence="2">
    <location>
        <begin position="476"/>
        <end position="510"/>
    </location>
</feature>